<protein>
    <submittedName>
        <fullName evidence="1">Uncharacterized protein</fullName>
    </submittedName>
</protein>
<keyword evidence="2" id="KW-1185">Reference proteome</keyword>
<dbReference type="AlphaFoldDB" id="A0A563VL77"/>
<accession>A0A563VL77</accession>
<name>A0A563VL77_9CYAN</name>
<organism evidence="1 2">
    <name type="scientific">Hyella patelloides LEGE 07179</name>
    <dbReference type="NCBI Taxonomy" id="945734"/>
    <lineage>
        <taxon>Bacteria</taxon>
        <taxon>Bacillati</taxon>
        <taxon>Cyanobacteriota</taxon>
        <taxon>Cyanophyceae</taxon>
        <taxon>Pleurocapsales</taxon>
        <taxon>Hyellaceae</taxon>
        <taxon>Hyella</taxon>
    </lineage>
</organism>
<proteinExistence type="predicted"/>
<evidence type="ECO:0000313" key="1">
    <source>
        <dbReference type="EMBL" id="VEP12189.1"/>
    </source>
</evidence>
<gene>
    <name evidence="1" type="ORF">H1P_1380016</name>
</gene>
<sequence>MDRRDAFIELVKRSPKIAVSPRLSCKAYEHTEFYSR</sequence>
<reference evidence="1 2" key="1">
    <citation type="submission" date="2019-01" db="EMBL/GenBank/DDBJ databases">
        <authorList>
            <person name="Brito A."/>
        </authorList>
    </citation>
    <scope>NUCLEOTIDE SEQUENCE [LARGE SCALE GENOMIC DNA]</scope>
    <source>
        <strain evidence="1">1</strain>
    </source>
</reference>
<evidence type="ECO:0000313" key="2">
    <source>
        <dbReference type="Proteomes" id="UP000320055"/>
    </source>
</evidence>
<dbReference type="Proteomes" id="UP000320055">
    <property type="component" value="Unassembled WGS sequence"/>
</dbReference>
<dbReference type="EMBL" id="CAACVJ010000044">
    <property type="protein sequence ID" value="VEP12189.1"/>
    <property type="molecule type" value="Genomic_DNA"/>
</dbReference>